<dbReference type="InterPro" id="IPR011011">
    <property type="entry name" value="Znf_FYVE_PHD"/>
</dbReference>
<dbReference type="GO" id="GO:0000785">
    <property type="term" value="C:chromatin"/>
    <property type="evidence" value="ECO:0007669"/>
    <property type="project" value="TreeGrafter"/>
</dbReference>
<dbReference type="PANTHER" id="PTHR45623:SF28">
    <property type="entry name" value="PROTEIN CHROMATIN REMODELING 4"/>
    <property type="match status" value="1"/>
</dbReference>
<dbReference type="EnsemblPlants" id="MELO3C007018.2.1">
    <property type="protein sequence ID" value="MELO3C007018.2.1"/>
    <property type="gene ID" value="MELO3C007018.2"/>
</dbReference>
<feature type="compositionally biased region" description="Basic and acidic residues" evidence="13">
    <location>
        <begin position="1448"/>
        <end position="1461"/>
    </location>
</feature>
<accession>A0A9I9CQK8</accession>
<evidence type="ECO:0000259" key="15">
    <source>
        <dbReference type="PROSITE" id="PS50016"/>
    </source>
</evidence>
<dbReference type="InterPro" id="IPR001650">
    <property type="entry name" value="Helicase_C-like"/>
</dbReference>
<keyword evidence="8" id="KW-0862">Zinc</keyword>
<dbReference type="GO" id="GO:0003677">
    <property type="term" value="F:DNA binding"/>
    <property type="evidence" value="ECO:0007669"/>
    <property type="project" value="TreeGrafter"/>
</dbReference>
<dbReference type="InterPro" id="IPR038718">
    <property type="entry name" value="SNF2-like_sf"/>
</dbReference>
<dbReference type="InterPro" id="IPR000330">
    <property type="entry name" value="SNF2_N"/>
</dbReference>
<dbReference type="Gene3D" id="1.10.10.60">
    <property type="entry name" value="Homeodomain-like"/>
    <property type="match status" value="1"/>
</dbReference>
<evidence type="ECO:0000313" key="18">
    <source>
        <dbReference type="EnsemblPlants" id="MELO3C007018.2.1"/>
    </source>
</evidence>
<dbReference type="InterPro" id="IPR019786">
    <property type="entry name" value="Zinc_finger_PHD-type_CS"/>
</dbReference>
<dbReference type="InterPro" id="IPR013083">
    <property type="entry name" value="Znf_RING/FYVE/PHD"/>
</dbReference>
<protein>
    <recommendedName>
        <fullName evidence="19">Protein CHROMATIN REMODELING 4</fullName>
    </recommendedName>
</protein>
<keyword evidence="5" id="KW-0547">Nucleotide-binding</keyword>
<evidence type="ECO:0000256" key="6">
    <source>
        <dbReference type="ARBA" id="ARBA00022771"/>
    </source>
</evidence>
<dbReference type="PROSITE" id="PS01359">
    <property type="entry name" value="ZF_PHD_1"/>
    <property type="match status" value="1"/>
</dbReference>
<feature type="region of interest" description="Disordered" evidence="13">
    <location>
        <begin position="2205"/>
        <end position="2224"/>
    </location>
</feature>
<keyword evidence="4" id="KW-0677">Repeat</keyword>
<keyword evidence="10" id="KW-0175">Coiled coil</keyword>
<feature type="compositionally biased region" description="Basic residues" evidence="13">
    <location>
        <begin position="2122"/>
        <end position="2133"/>
    </location>
</feature>
<feature type="region of interest" description="Disordered" evidence="13">
    <location>
        <begin position="2103"/>
        <end position="2158"/>
    </location>
</feature>
<dbReference type="CDD" id="cd18659">
    <property type="entry name" value="CD2_tandem"/>
    <property type="match status" value="1"/>
</dbReference>
<keyword evidence="3" id="KW-0479">Metal-binding</keyword>
<dbReference type="Pfam" id="PF00385">
    <property type="entry name" value="Chromo"/>
    <property type="match status" value="1"/>
</dbReference>
<dbReference type="FunFam" id="3.40.50.300:FF:000607">
    <property type="entry name" value="chromodomain-helicase-DNA-binding protein 1-like isoform X1"/>
    <property type="match status" value="1"/>
</dbReference>
<organism evidence="18">
    <name type="scientific">Cucumis melo</name>
    <name type="common">Muskmelon</name>
    <dbReference type="NCBI Taxonomy" id="3656"/>
    <lineage>
        <taxon>Eukaryota</taxon>
        <taxon>Viridiplantae</taxon>
        <taxon>Streptophyta</taxon>
        <taxon>Embryophyta</taxon>
        <taxon>Tracheophyta</taxon>
        <taxon>Spermatophyta</taxon>
        <taxon>Magnoliopsida</taxon>
        <taxon>eudicotyledons</taxon>
        <taxon>Gunneridae</taxon>
        <taxon>Pentapetalae</taxon>
        <taxon>rosids</taxon>
        <taxon>fabids</taxon>
        <taxon>Cucurbitales</taxon>
        <taxon>Cucurbitaceae</taxon>
        <taxon>Benincaseae</taxon>
        <taxon>Cucumis</taxon>
    </lineage>
</organism>
<dbReference type="Pfam" id="PF00176">
    <property type="entry name" value="SNF2-rel_dom"/>
    <property type="match status" value="1"/>
</dbReference>
<dbReference type="SUPFAM" id="SSF57903">
    <property type="entry name" value="FYVE/PHD zinc finger"/>
    <property type="match status" value="1"/>
</dbReference>
<dbReference type="Pfam" id="PF06465">
    <property type="entry name" value="DUF1087"/>
    <property type="match status" value="1"/>
</dbReference>
<dbReference type="Gene3D" id="3.40.50.10810">
    <property type="entry name" value="Tandem AAA-ATPase domain"/>
    <property type="match status" value="1"/>
</dbReference>
<dbReference type="InterPro" id="IPR023780">
    <property type="entry name" value="Chromo_domain"/>
</dbReference>
<feature type="compositionally biased region" description="Basic and acidic residues" evidence="13">
    <location>
        <begin position="354"/>
        <end position="383"/>
    </location>
</feature>
<dbReference type="GO" id="GO:0042393">
    <property type="term" value="F:histone binding"/>
    <property type="evidence" value="ECO:0007669"/>
    <property type="project" value="TreeGrafter"/>
</dbReference>
<dbReference type="GO" id="GO:0005634">
    <property type="term" value="C:nucleus"/>
    <property type="evidence" value="ECO:0007669"/>
    <property type="project" value="UniProtKB-SubCell"/>
</dbReference>
<feature type="compositionally biased region" description="Polar residues" evidence="13">
    <location>
        <begin position="1620"/>
        <end position="1629"/>
    </location>
</feature>
<dbReference type="CDD" id="cd18660">
    <property type="entry name" value="CD1_tandem"/>
    <property type="match status" value="1"/>
</dbReference>
<dbReference type="InterPro" id="IPR016197">
    <property type="entry name" value="Chromo-like_dom_sf"/>
</dbReference>
<evidence type="ECO:0000256" key="3">
    <source>
        <dbReference type="ARBA" id="ARBA00022723"/>
    </source>
</evidence>
<dbReference type="Pfam" id="PF00271">
    <property type="entry name" value="Helicase_C"/>
    <property type="match status" value="1"/>
</dbReference>
<dbReference type="InterPro" id="IPR049730">
    <property type="entry name" value="SNF2/RAD54-like_C"/>
</dbReference>
<dbReference type="SMART" id="SM01147">
    <property type="entry name" value="DUF1087"/>
    <property type="match status" value="1"/>
</dbReference>
<evidence type="ECO:0000256" key="13">
    <source>
        <dbReference type="SAM" id="MobiDB-lite"/>
    </source>
</evidence>
<dbReference type="PROSITE" id="PS50016">
    <property type="entry name" value="ZF_PHD_2"/>
    <property type="match status" value="1"/>
</dbReference>
<dbReference type="InterPro" id="IPR019787">
    <property type="entry name" value="Znf_PHD-finger"/>
</dbReference>
<dbReference type="SMART" id="SM00298">
    <property type="entry name" value="CHROMO"/>
    <property type="match status" value="2"/>
</dbReference>
<evidence type="ECO:0000256" key="10">
    <source>
        <dbReference type="ARBA" id="ARBA00023054"/>
    </source>
</evidence>
<proteinExistence type="inferred from homology"/>
<evidence type="ECO:0008006" key="19">
    <source>
        <dbReference type="Google" id="ProtNLM"/>
    </source>
</evidence>
<name>A0A9I9CQK8_CUCME</name>
<evidence type="ECO:0000259" key="17">
    <source>
        <dbReference type="PROSITE" id="PS51194"/>
    </source>
</evidence>
<feature type="compositionally biased region" description="Pro residues" evidence="13">
    <location>
        <begin position="2106"/>
        <end position="2116"/>
    </location>
</feature>
<dbReference type="PROSITE" id="PS50013">
    <property type="entry name" value="CHROMO_2"/>
    <property type="match status" value="2"/>
</dbReference>
<evidence type="ECO:0000259" key="14">
    <source>
        <dbReference type="PROSITE" id="PS50013"/>
    </source>
</evidence>
<dbReference type="InterPro" id="IPR014001">
    <property type="entry name" value="Helicase_ATP-bd"/>
</dbReference>
<feature type="compositionally biased region" description="Basic and acidic residues" evidence="13">
    <location>
        <begin position="2047"/>
        <end position="2062"/>
    </location>
</feature>
<dbReference type="GO" id="GO:0008270">
    <property type="term" value="F:zinc ion binding"/>
    <property type="evidence" value="ECO:0007669"/>
    <property type="project" value="UniProtKB-KW"/>
</dbReference>
<feature type="compositionally biased region" description="Polar residues" evidence="13">
    <location>
        <begin position="2214"/>
        <end position="2224"/>
    </location>
</feature>
<evidence type="ECO:0000256" key="1">
    <source>
        <dbReference type="ARBA" id="ARBA00004123"/>
    </source>
</evidence>
<dbReference type="GO" id="GO:0003682">
    <property type="term" value="F:chromatin binding"/>
    <property type="evidence" value="ECO:0007669"/>
    <property type="project" value="TreeGrafter"/>
</dbReference>
<keyword evidence="9" id="KW-0067">ATP-binding</keyword>
<feature type="compositionally biased region" description="Basic and acidic residues" evidence="13">
    <location>
        <begin position="451"/>
        <end position="462"/>
    </location>
</feature>
<feature type="compositionally biased region" description="Basic and acidic residues" evidence="13">
    <location>
        <begin position="2333"/>
        <end position="2343"/>
    </location>
</feature>
<feature type="region of interest" description="Disordered" evidence="13">
    <location>
        <begin position="1612"/>
        <end position="1634"/>
    </location>
</feature>
<feature type="region of interest" description="Disordered" evidence="13">
    <location>
        <begin position="336"/>
        <end position="383"/>
    </location>
</feature>
<dbReference type="CDD" id="cd18793">
    <property type="entry name" value="SF2_C_SNF"/>
    <property type="match status" value="1"/>
</dbReference>
<comment type="similarity">
    <text evidence="2">Belongs to the SNF2/RAD54 helicase family.</text>
</comment>
<evidence type="ECO:0000256" key="8">
    <source>
        <dbReference type="ARBA" id="ARBA00022833"/>
    </source>
</evidence>
<dbReference type="SMART" id="SM00249">
    <property type="entry name" value="PHD"/>
    <property type="match status" value="1"/>
</dbReference>
<dbReference type="GO" id="GO:0016887">
    <property type="term" value="F:ATP hydrolysis activity"/>
    <property type="evidence" value="ECO:0007669"/>
    <property type="project" value="TreeGrafter"/>
</dbReference>
<dbReference type="InterPro" id="IPR001965">
    <property type="entry name" value="Znf_PHD"/>
</dbReference>
<dbReference type="Pfam" id="PF00628">
    <property type="entry name" value="PHD"/>
    <property type="match status" value="1"/>
</dbReference>
<dbReference type="PROSITE" id="PS51192">
    <property type="entry name" value="HELICASE_ATP_BIND_1"/>
    <property type="match status" value="1"/>
</dbReference>
<reference evidence="18" key="1">
    <citation type="submission" date="2023-03" db="UniProtKB">
        <authorList>
            <consortium name="EnsemblPlants"/>
        </authorList>
    </citation>
    <scope>IDENTIFICATION</scope>
</reference>
<feature type="region of interest" description="Disordered" evidence="13">
    <location>
        <begin position="21"/>
        <end position="43"/>
    </location>
</feature>
<dbReference type="InterPro" id="IPR009057">
    <property type="entry name" value="Homeodomain-like_sf"/>
</dbReference>
<dbReference type="SMART" id="SM00487">
    <property type="entry name" value="DEXDc"/>
    <property type="match status" value="1"/>
</dbReference>
<dbReference type="Gramene" id="MELO3C007018.2.1">
    <property type="protein sequence ID" value="MELO3C007018.2.1"/>
    <property type="gene ID" value="MELO3C007018.2"/>
</dbReference>
<evidence type="ECO:0000256" key="4">
    <source>
        <dbReference type="ARBA" id="ARBA00022737"/>
    </source>
</evidence>
<evidence type="ECO:0000256" key="9">
    <source>
        <dbReference type="ARBA" id="ARBA00022840"/>
    </source>
</evidence>
<evidence type="ECO:0000256" key="5">
    <source>
        <dbReference type="ARBA" id="ARBA00022741"/>
    </source>
</evidence>
<dbReference type="GO" id="GO:0005524">
    <property type="term" value="F:ATP binding"/>
    <property type="evidence" value="ECO:0007669"/>
    <property type="project" value="UniProtKB-KW"/>
</dbReference>
<keyword evidence="11" id="KW-0539">Nucleus</keyword>
<dbReference type="InterPro" id="IPR000953">
    <property type="entry name" value="Chromo/chromo_shadow_dom"/>
</dbReference>
<evidence type="ECO:0000256" key="7">
    <source>
        <dbReference type="ARBA" id="ARBA00022801"/>
    </source>
</evidence>
<comment type="subcellular location">
    <subcellularLocation>
        <location evidence="1">Nucleus</location>
    </subcellularLocation>
</comment>
<dbReference type="InterPro" id="IPR027417">
    <property type="entry name" value="P-loop_NTPase"/>
</dbReference>
<sequence>MKEDESSSGKVISRNWVMKRKRRKLSSATDLPGKREDGSFAIESPRSISLAKGKVKSEGHHDQFSSKKKGNDGYFFECVVCDLGGNLLCCDSCPRTYHLQCLNPPLKRIPMGKWHCPTCNQKNDLPLDATSYLDTISKRARTKVVSAKCKNGIKSSDTEKVSRIFGSSILAKKRSSNKRKSILAHKVKTFGRKSVTPSIDVSCNAKPSHPLDGNTVKSTSSPVNIDDEKVCNASPSGSQTEEKSVPPVMEVLADSKAEKLEPCDNVPDKNLDVVENEVAISCENASPSKNPVLAVPTAGKETRKRKKKINKDVGQKKPKTGKATCVTGTSKKLRCKIDTSSPGNSKSVRKQKNVGHEKIPTSSLKEEFGTKNSDLEGKDEKLPEEDKDRLVELDKVVGHVDSMLTSENGLDGETLQVDRVLGCRVQGNSRESSYLTEIVVNDHPNDLLNPEEARETGDRSTSDDVFDTGTENVIKDQENVGPSSDMEESLKNDVKVDKIQVYRRSVNKESKKGKALDMLSKGNIDCCTSTLNSENRDESSLTLEDQGRAIENSISEKNIGVSLRSSNGNDVLKVCKKVETNNMTEVGTEVGISSSLDNKIKDSLLPDTARKNAETTYYEFLVKWVGKSHIHNSWISESHLKVLAKRKLENYKAKYGTLVINICEDKWKHPQRVIALRSCKDGGQEAFIKWSGLPYDECTWEKLDEPVLKESPHLIQLFNDFEQKTIEKDSSMEPKKFGESQFEIATLTEQPKELQGGSLFPHQLEALNWLRKCWYKSKNVILADEMGLGKTVSACAFISSLYFEFKARLPCLVLVPLSTMPNWLSEFALWAPNLNVVEYHGGAKARAAIRQYEWHASNPSQLNKKTDSFKFNVLLTTYEMVLVDASYLRGVPWEVLVVDEGHRLKNSGSKLFSLLNTFSFQHRVLLTGTPLQNNIGEMYNLLNFLQPASFPSLSSFEEKFNDLTTAEKVEELKKLVSPHMLRRLKKDAMQNIPPKTERMVPVELSSIQAEYYRAMLTKNYQILRNIGKGVAQQSMLNIVMQLRKVCNHPYLIPGTEPESGSVEFLHEMRIKASAKLTLLHSMLKILHKEGHRVLLFSQMTKLLDILEDYLTIEFGPKTYERVDGSVSVADRQAAITRFNQDKSRFVFLLSTRSCGLGINLATADTVIIYDSDFNPHADIQAMNRAHRIGQSNRLLVYRLVVRASVEERILQLAKKKLMLDQLFVNKSGSQKEVEDILKWGTEELFSDSPITGGKDAVENSNSKDEAAIDIEHKHKKRTGSLGDVYKDKCTDSGNKIVWDENAILRLLDRSNLQSDATEIAEADTENDMLGSVKKFKLTTRISFKISKSVDWNDEPAEEQGGAESPTGVTDDICAQNSERKDDNGLTGAEENEWDRLLRIRWEKYQNEEEAALGRGKRLRKAVSYREAYAPHPSETLSESGGEEEKEPEPEPEREYTPAGRALKEKFAKLRARQKERLAKRNALEESFSREGVTLHGSFPHPPCPHTNAADPDQAAASLETNKERTSVFVLEDDKLVHSADAPKSRIDSTLRLGRISRHKVSNNLDLAVGPIGYSPADNCLPSQHFAGTSHANSVPINLLPVLGLCAPNAHQLETSRRNSSRSSGKQSRTVAGPDFPFKLSPCSGTISGTDIGGGEPVPDKELPSSSAERLHSHLLFAQEKMTPPNFPFDEKMLPRYPIPSKNLSSARLDFLSNLSLDSRVEAVNGCLPTIPLLPNLQLPSLDIMRGNPQDEEEAPSLGLGRMLPAFSAFPENHRKVLENIMMRTGSGSANYFRRKPKGDGWSEDELDFLWIGVRRHGKGNWDAMLKDPRMKFSRYKTSEDLSSRWEEEQLKILDGSACQMLKSAKQSRLQKSSPFPSLPDGMMTRALHGSRLVAGPKFHTHLTDIKLGLGDLVPNLPRFEASDRLGLQNEQFATIPTWNHDKYHTYFPGESSAGASDRSGPSSTMPVENPFMFNSLGTSHLGSLGLNGSRGFDTQGKENDEPGLDDYGKLPNLLDRSLKLFHESPSNLESGSGVLPDPSKGISVANSKEEVTDSNSSKDKLPHWLREAVNVSSKPPDPNLPPTVSAVAQSVRLLYGEDKFITIPPFVNPGPPPSLPKDPRRSLKKKRKRKSVIFRHSSADVVGSSSQQEELEGGSAHKDATVSCSISLVSPNAMHHPQPQEMAGTSTSRLPGPESDLSIPALNLNMNPSSSSLHTNQKKTNMGLSPSPEVLQLVASCVAPCSNLSSISGKLNSSILDKTLPLSTSHDPEDLLGSKGSPGKGKKQRLSFSSSDFYNQDKPEPDSLESDDSSKTQSDPSRSKRPDGEEISSEGTVSDRRASDQEL</sequence>
<dbReference type="PANTHER" id="PTHR45623">
    <property type="entry name" value="CHROMODOMAIN-HELICASE-DNA-BINDING PROTEIN 3-RELATED-RELATED"/>
    <property type="match status" value="1"/>
</dbReference>
<feature type="domain" description="PHD-type" evidence="15">
    <location>
        <begin position="75"/>
        <end position="122"/>
    </location>
</feature>
<feature type="region of interest" description="Disordered" evidence="13">
    <location>
        <begin position="291"/>
        <end position="324"/>
    </location>
</feature>
<dbReference type="SUPFAM" id="SSF54160">
    <property type="entry name" value="Chromo domain-like"/>
    <property type="match status" value="2"/>
</dbReference>
<evidence type="ECO:0000259" key="16">
    <source>
        <dbReference type="PROSITE" id="PS51192"/>
    </source>
</evidence>
<feature type="domain" description="Helicase ATP-binding" evidence="16">
    <location>
        <begin position="771"/>
        <end position="948"/>
    </location>
</feature>
<feature type="region of interest" description="Disordered" evidence="13">
    <location>
        <begin position="2171"/>
        <end position="2200"/>
    </location>
</feature>
<dbReference type="Gene3D" id="2.40.50.40">
    <property type="match status" value="2"/>
</dbReference>
<feature type="region of interest" description="Disordered" evidence="13">
    <location>
        <begin position="1986"/>
        <end position="2009"/>
    </location>
</feature>
<dbReference type="CDD" id="cd15532">
    <property type="entry name" value="PHD2_CHD_II"/>
    <property type="match status" value="1"/>
</dbReference>
<evidence type="ECO:0000256" key="2">
    <source>
        <dbReference type="ARBA" id="ARBA00007025"/>
    </source>
</evidence>
<feature type="domain" description="Chromo" evidence="14">
    <location>
        <begin position="668"/>
        <end position="733"/>
    </location>
</feature>
<feature type="domain" description="Chromo" evidence="14">
    <location>
        <begin position="599"/>
        <end position="654"/>
    </location>
</feature>
<feature type="region of interest" description="Disordered" evidence="13">
    <location>
        <begin position="2025"/>
        <end position="2062"/>
    </location>
</feature>
<dbReference type="Gene3D" id="3.40.50.300">
    <property type="entry name" value="P-loop containing nucleotide triphosphate hydrolases"/>
    <property type="match status" value="1"/>
</dbReference>
<feature type="region of interest" description="Disordered" evidence="13">
    <location>
        <begin position="2260"/>
        <end position="2343"/>
    </location>
</feature>
<feature type="region of interest" description="Disordered" evidence="13">
    <location>
        <begin position="1352"/>
        <end position="1371"/>
    </location>
</feature>
<keyword evidence="7" id="KW-0378">Hydrolase</keyword>
<dbReference type="SUPFAM" id="SSF52540">
    <property type="entry name" value="P-loop containing nucleoside triphosphate hydrolases"/>
    <property type="match status" value="2"/>
</dbReference>
<dbReference type="CDD" id="cd11660">
    <property type="entry name" value="SANT_TRF"/>
    <property type="match status" value="1"/>
</dbReference>
<evidence type="ECO:0000256" key="12">
    <source>
        <dbReference type="PROSITE-ProRule" id="PRU00146"/>
    </source>
</evidence>
<feature type="region of interest" description="Disordered" evidence="13">
    <location>
        <begin position="1427"/>
        <end position="1461"/>
    </location>
</feature>
<dbReference type="PROSITE" id="PS51194">
    <property type="entry name" value="HELICASE_CTER"/>
    <property type="match status" value="1"/>
</dbReference>
<keyword evidence="6 12" id="KW-0863">Zinc-finger</keyword>
<dbReference type="SMART" id="SM00490">
    <property type="entry name" value="HELICc"/>
    <property type="match status" value="1"/>
</dbReference>
<feature type="region of interest" description="Disordered" evidence="13">
    <location>
        <begin position="1492"/>
        <end position="1513"/>
    </location>
</feature>
<dbReference type="SUPFAM" id="SSF46689">
    <property type="entry name" value="Homeodomain-like"/>
    <property type="match status" value="1"/>
</dbReference>
<feature type="domain" description="Helicase C-terminal" evidence="17">
    <location>
        <begin position="1078"/>
        <end position="1237"/>
    </location>
</feature>
<evidence type="ECO:0000256" key="11">
    <source>
        <dbReference type="ARBA" id="ARBA00023242"/>
    </source>
</evidence>
<feature type="region of interest" description="Disordered" evidence="13">
    <location>
        <begin position="444"/>
        <end position="467"/>
    </location>
</feature>
<dbReference type="InterPro" id="IPR009463">
    <property type="entry name" value="DUF1087"/>
</dbReference>
<feature type="region of interest" description="Disordered" evidence="13">
    <location>
        <begin position="205"/>
        <end position="246"/>
    </location>
</feature>
<dbReference type="Gene3D" id="3.30.40.10">
    <property type="entry name" value="Zinc/RING finger domain, C3HC4 (zinc finger)"/>
    <property type="match status" value="1"/>
</dbReference>
<dbReference type="GO" id="GO:0140658">
    <property type="term" value="F:ATP-dependent chromatin remodeler activity"/>
    <property type="evidence" value="ECO:0007669"/>
    <property type="project" value="TreeGrafter"/>
</dbReference>